<dbReference type="GO" id="GO:0005886">
    <property type="term" value="C:plasma membrane"/>
    <property type="evidence" value="ECO:0007669"/>
    <property type="project" value="TreeGrafter"/>
</dbReference>
<dbReference type="InterPro" id="IPR000718">
    <property type="entry name" value="Peptidase_M13"/>
</dbReference>
<organism evidence="10 11">
    <name type="scientific">Mumia flava</name>
    <dbReference type="NCBI Taxonomy" id="1348852"/>
    <lineage>
        <taxon>Bacteria</taxon>
        <taxon>Bacillati</taxon>
        <taxon>Actinomycetota</taxon>
        <taxon>Actinomycetes</taxon>
        <taxon>Propionibacteriales</taxon>
        <taxon>Nocardioidaceae</taxon>
        <taxon>Mumia</taxon>
    </lineage>
</organism>
<evidence type="ECO:0000259" key="9">
    <source>
        <dbReference type="Pfam" id="PF05649"/>
    </source>
</evidence>
<evidence type="ECO:0000256" key="2">
    <source>
        <dbReference type="ARBA" id="ARBA00007357"/>
    </source>
</evidence>
<comment type="similarity">
    <text evidence="2">Belongs to the peptidase M13 family.</text>
</comment>
<evidence type="ECO:0000256" key="4">
    <source>
        <dbReference type="ARBA" id="ARBA00022723"/>
    </source>
</evidence>
<feature type="domain" description="Peptidase M13 N-terminal" evidence="9">
    <location>
        <begin position="16"/>
        <end position="399"/>
    </location>
</feature>
<keyword evidence="3" id="KW-0645">Protease</keyword>
<dbReference type="EMBL" id="PGEZ01000002">
    <property type="protein sequence ID" value="PJJ53931.1"/>
    <property type="molecule type" value="Genomic_DNA"/>
</dbReference>
<dbReference type="InterPro" id="IPR008753">
    <property type="entry name" value="Peptidase_M13_N"/>
</dbReference>
<name>A0A0B2BBU0_9ACTN</name>
<dbReference type="GO" id="GO:0016485">
    <property type="term" value="P:protein processing"/>
    <property type="evidence" value="ECO:0007669"/>
    <property type="project" value="TreeGrafter"/>
</dbReference>
<dbReference type="Gene3D" id="1.10.1380.10">
    <property type="entry name" value="Neutral endopeptidase , domain2"/>
    <property type="match status" value="1"/>
</dbReference>
<dbReference type="Proteomes" id="UP000230842">
    <property type="component" value="Unassembled WGS sequence"/>
</dbReference>
<dbReference type="GO" id="GO:0004222">
    <property type="term" value="F:metalloendopeptidase activity"/>
    <property type="evidence" value="ECO:0007669"/>
    <property type="project" value="InterPro"/>
</dbReference>
<dbReference type="PRINTS" id="PR00786">
    <property type="entry name" value="NEPRILYSIN"/>
</dbReference>
<keyword evidence="11" id="KW-1185">Reference proteome</keyword>
<evidence type="ECO:0000256" key="6">
    <source>
        <dbReference type="ARBA" id="ARBA00022833"/>
    </source>
</evidence>
<feature type="domain" description="Peptidase M13 C-terminal" evidence="8">
    <location>
        <begin position="451"/>
        <end position="654"/>
    </location>
</feature>
<evidence type="ECO:0000313" key="11">
    <source>
        <dbReference type="Proteomes" id="UP000230842"/>
    </source>
</evidence>
<dbReference type="InterPro" id="IPR024079">
    <property type="entry name" value="MetalloPept_cat_dom_sf"/>
</dbReference>
<keyword evidence="6" id="KW-0862">Zinc</keyword>
<dbReference type="CDD" id="cd08662">
    <property type="entry name" value="M13"/>
    <property type="match status" value="1"/>
</dbReference>
<keyword evidence="7" id="KW-0482">Metalloprotease</keyword>
<dbReference type="InterPro" id="IPR018497">
    <property type="entry name" value="Peptidase_M13_C"/>
</dbReference>
<dbReference type="PROSITE" id="PS51885">
    <property type="entry name" value="NEPRILYSIN"/>
    <property type="match status" value="1"/>
</dbReference>
<keyword evidence="4" id="KW-0479">Metal-binding</keyword>
<sequence>MRSGIDAGSMDDATRPQDDLFRHVNGGWLDTARIPADRAVAGSFVTLVDEAEKHVRAIIEECRDAGAGDPAGDTTDDEPAKIGAFYASFMDTDRVEAAGTDPIAADLAGIEEISDRDQLVEALGSLERLDAPGAFGGYVGIDRGNPDRYLLTLVQAGLGLPDESYYREEAFAEVRTAYRAHVETMLTLAGLDDADGRAARVYALEERLASGHWDRVTNRDAVATYNLMTRAELDAAVDTLDWSRWARAARIDEAALAEVVVAQPSFLATLSDAIAEVDLATWRDWLRWQVVRAAAPYLSSPLVDADFDFYGRTLSGTDELRARWKRGVSVVEAALGEAVGRIYVERHFGTTARERMDELVTNLLEAYRRSISSLAWMSDQTRARALEKLDSFTPKVGFPVRWKTYGALVVDPSDLLGNVRRAASVAMDRELAKLGGPIDRDEWMMTPQTVNAYYNPTMNEIVFPAAILQPPFFDADADDAANYGGIGAVIGHEIGHGFDDQGSRYDGTGALNDWWTAEDRAAFEKLTATLVDQYAALSPSGAEGRPVNGELTLGENIGDLGGLGIAYQAYRLSLGGAEPPVIDGLTGAQRFFFSWAACWRGKVRPAETVRRLTIDPHSPPEFRANQTVRNLDAFHEAFGIDEGDGMWLSPQDRVAIW</sequence>
<dbReference type="GO" id="GO:0046872">
    <property type="term" value="F:metal ion binding"/>
    <property type="evidence" value="ECO:0007669"/>
    <property type="project" value="UniProtKB-KW"/>
</dbReference>
<dbReference type="AlphaFoldDB" id="A0A0B2BBU0"/>
<evidence type="ECO:0000256" key="5">
    <source>
        <dbReference type="ARBA" id="ARBA00022801"/>
    </source>
</evidence>
<dbReference type="SUPFAM" id="SSF55486">
    <property type="entry name" value="Metalloproteases ('zincins'), catalytic domain"/>
    <property type="match status" value="1"/>
</dbReference>
<dbReference type="InterPro" id="IPR042089">
    <property type="entry name" value="Peptidase_M13_dom_2"/>
</dbReference>
<comment type="cofactor">
    <cofactor evidence="1">
        <name>Zn(2+)</name>
        <dbReference type="ChEBI" id="CHEBI:29105"/>
    </cofactor>
</comment>
<evidence type="ECO:0000256" key="7">
    <source>
        <dbReference type="ARBA" id="ARBA00023049"/>
    </source>
</evidence>
<accession>A0A0B2BBU0</accession>
<dbReference type="RefSeq" id="WP_039359607.1">
    <property type="nucleotide sequence ID" value="NZ_PGEZ01000002.1"/>
</dbReference>
<proteinExistence type="inferred from homology"/>
<dbReference type="Gene3D" id="3.40.390.10">
    <property type="entry name" value="Collagenase (Catalytic Domain)"/>
    <property type="match status" value="1"/>
</dbReference>
<comment type="caution">
    <text evidence="10">The sequence shown here is derived from an EMBL/GenBank/DDBJ whole genome shotgun (WGS) entry which is preliminary data.</text>
</comment>
<gene>
    <name evidence="10" type="ORF">CLV56_3433</name>
</gene>
<evidence type="ECO:0000313" key="10">
    <source>
        <dbReference type="EMBL" id="PJJ53931.1"/>
    </source>
</evidence>
<dbReference type="PANTHER" id="PTHR11733:SF167">
    <property type="entry name" value="FI17812P1-RELATED"/>
    <property type="match status" value="1"/>
</dbReference>
<keyword evidence="5" id="KW-0378">Hydrolase</keyword>
<evidence type="ECO:0000259" key="8">
    <source>
        <dbReference type="Pfam" id="PF01431"/>
    </source>
</evidence>
<evidence type="ECO:0000256" key="1">
    <source>
        <dbReference type="ARBA" id="ARBA00001947"/>
    </source>
</evidence>
<reference evidence="10 11" key="1">
    <citation type="submission" date="2017-11" db="EMBL/GenBank/DDBJ databases">
        <title>Genomic Encyclopedia of Archaeal and Bacterial Type Strains, Phase II (KMG-II): From Individual Species to Whole Genera.</title>
        <authorList>
            <person name="Goeker M."/>
        </authorList>
    </citation>
    <scope>NUCLEOTIDE SEQUENCE [LARGE SCALE GENOMIC DNA]</scope>
    <source>
        <strain evidence="10 11">DSM 27763</strain>
    </source>
</reference>
<dbReference type="Pfam" id="PF05649">
    <property type="entry name" value="Peptidase_M13_N"/>
    <property type="match status" value="1"/>
</dbReference>
<dbReference type="PANTHER" id="PTHR11733">
    <property type="entry name" value="ZINC METALLOPROTEASE FAMILY M13 NEPRILYSIN-RELATED"/>
    <property type="match status" value="1"/>
</dbReference>
<evidence type="ECO:0000256" key="3">
    <source>
        <dbReference type="ARBA" id="ARBA00022670"/>
    </source>
</evidence>
<protein>
    <submittedName>
        <fullName evidence="10">Putative endopeptidase</fullName>
    </submittedName>
</protein>
<dbReference type="Pfam" id="PF01431">
    <property type="entry name" value="Peptidase_M13"/>
    <property type="match status" value="1"/>
</dbReference>